<dbReference type="Proteomes" id="UP001470230">
    <property type="component" value="Unassembled WGS sequence"/>
</dbReference>
<evidence type="ECO:0000256" key="1">
    <source>
        <dbReference type="SAM" id="MobiDB-lite"/>
    </source>
</evidence>
<evidence type="ECO:0000313" key="4">
    <source>
        <dbReference type="Proteomes" id="UP001470230"/>
    </source>
</evidence>
<accession>A0ABR2KYY3</accession>
<dbReference type="PROSITE" id="PS50235">
    <property type="entry name" value="USP_3"/>
    <property type="match status" value="1"/>
</dbReference>
<sequence>MEYHPRDDQKQNPFMKNVENKPEFENNYQIKDYQSIMNNKNIDNSDFSTHSYDNIIDELIINDSEPSFLHQKVDSNPIKLAFSLGNGNFDTYNKSPYSSYTEPFYTKQAIPSIDTFIRGPLPPIFNNLTPAPSPYVGLLNQGSTCYMNSLLQALFHLPVFRRLVYEINDECISKNKPDSKNIPLNLKLLFARMQLKYGNKAVSTEDLTTSFGWDHPQTFMQHDVQEFSRVLLNNLEEKLKGTPLEYSIKYIFGGSYRTYIYTFSNSGELHEENYINNEFYDISLDVTSYQSNSPLKSGNKIQLIDDIYSAFDKYIEEEKLSGDNQYKSEESDKKDAFMKSMFMKLPRVLYLHLKRFQVNIQTNKSVKINSFFRFYKTINLTKYVADEILLEDLMETSGKSNNNLDDPQTDDPSIITSKLESISSPDYESEKYQYDLFGVLVHSGTSMSGHYIAYLRPTIGNNWYQFNDSMVTEVDEEKAIDENFGGINKTSSAYMLIYVKRTEEENLFHEIEDEAIPPEIIDRIKSENKSSNNTNSSSIQNKDDKVTFYLFNEETTIKKNSFSGKLSFACDRSYASELPVFKTNTLSALYKSVAAAFQIREDQIEMWQFYKEGLTDKLDHSNFSNFIKYSMNIFVFVKENDNDLNSEVEQNSQESLIDEFAEYKLYSFQDILNGNMTRSLILPIFVFIYCPLSNKPFYYLFSYEVDEKQSIFTFLAKAIKKKYAGARNVEIDYISKVMNVYIKKPNNSLISIPKNNQKTFDSIINRGDTVKSVILVITFDEWNRFEIPQAEKDSYAFDVYLSEKRQQDNTNNSMLFNYFDFVTLPNQKDMTVEQYFNFSNDLNLISINSFGDKIKVQFPNLLSFGDFKNFLKLIFNKEIQKMIHDNIGSADDSSINYDILVNSTEVIIFKESDVKPITEFKDSEQMLKILGLNDKILKVKFIDPSLLLADEQIASFLLLDIFISYDSIKVDDRVEEYVKNDSTVSDLIDLSDIKFFKKAKNKVIYSIRVLQLDSAGMKILRILDPIEKVSSLSNPIRIEKVICKDTNENNDLLINVSFSKKVTNDPFLIKYSDEMKISGLKKLIVKNVKIQKEYKYNHDIDDEEEGSNFLYIFSNEKGNKINQIENDVCIKEISPRLTEVFVDSKINPDRDIDGSVRLYN</sequence>
<dbReference type="InterPro" id="IPR018200">
    <property type="entry name" value="USP_CS"/>
</dbReference>
<name>A0ABR2KYY3_9EUKA</name>
<keyword evidence="4" id="KW-1185">Reference proteome</keyword>
<dbReference type="Gene3D" id="3.90.70.10">
    <property type="entry name" value="Cysteine proteinases"/>
    <property type="match status" value="1"/>
</dbReference>
<dbReference type="InterPro" id="IPR038765">
    <property type="entry name" value="Papain-like_cys_pep_sf"/>
</dbReference>
<dbReference type="PANTHER" id="PTHR24006">
    <property type="entry name" value="UBIQUITIN CARBOXYL-TERMINAL HYDROLASE"/>
    <property type="match status" value="1"/>
</dbReference>
<dbReference type="InterPro" id="IPR050164">
    <property type="entry name" value="Peptidase_C19"/>
</dbReference>
<dbReference type="InterPro" id="IPR001394">
    <property type="entry name" value="Peptidase_C19_UCH"/>
</dbReference>
<evidence type="ECO:0000313" key="3">
    <source>
        <dbReference type="EMBL" id="KAK8896332.1"/>
    </source>
</evidence>
<dbReference type="EMBL" id="JAPFFF010000002">
    <property type="protein sequence ID" value="KAK8896332.1"/>
    <property type="molecule type" value="Genomic_DNA"/>
</dbReference>
<dbReference type="PROSITE" id="PS00972">
    <property type="entry name" value="USP_1"/>
    <property type="match status" value="1"/>
</dbReference>
<feature type="domain" description="USP" evidence="2">
    <location>
        <begin position="136"/>
        <end position="501"/>
    </location>
</feature>
<dbReference type="PANTHER" id="PTHR24006:SF644">
    <property type="entry name" value="UBIQUITIN CARBOXYL-TERMINAL HYDROLASE 7"/>
    <property type="match status" value="1"/>
</dbReference>
<organism evidence="3 4">
    <name type="scientific">Tritrichomonas musculus</name>
    <dbReference type="NCBI Taxonomy" id="1915356"/>
    <lineage>
        <taxon>Eukaryota</taxon>
        <taxon>Metamonada</taxon>
        <taxon>Parabasalia</taxon>
        <taxon>Tritrichomonadida</taxon>
        <taxon>Tritrichomonadidae</taxon>
        <taxon>Tritrichomonas</taxon>
    </lineage>
</organism>
<dbReference type="InterPro" id="IPR028889">
    <property type="entry name" value="USP"/>
</dbReference>
<dbReference type="Pfam" id="PF00443">
    <property type="entry name" value="UCH"/>
    <property type="match status" value="1"/>
</dbReference>
<reference evidence="3 4" key="1">
    <citation type="submission" date="2024-04" db="EMBL/GenBank/DDBJ databases">
        <title>Tritrichomonas musculus Genome.</title>
        <authorList>
            <person name="Alves-Ferreira E."/>
            <person name="Grigg M."/>
            <person name="Lorenzi H."/>
            <person name="Galac M."/>
        </authorList>
    </citation>
    <scope>NUCLEOTIDE SEQUENCE [LARGE SCALE GENOMIC DNA]</scope>
    <source>
        <strain evidence="3 4">EAF2021</strain>
    </source>
</reference>
<gene>
    <name evidence="3" type="ORF">M9Y10_014230</name>
</gene>
<feature type="compositionally biased region" description="Basic and acidic residues" evidence="1">
    <location>
        <begin position="1"/>
        <end position="10"/>
    </location>
</feature>
<evidence type="ECO:0000259" key="2">
    <source>
        <dbReference type="PROSITE" id="PS50235"/>
    </source>
</evidence>
<dbReference type="PROSITE" id="PS00973">
    <property type="entry name" value="USP_2"/>
    <property type="match status" value="1"/>
</dbReference>
<protein>
    <recommendedName>
        <fullName evidence="2">USP domain-containing protein</fullName>
    </recommendedName>
</protein>
<feature type="region of interest" description="Disordered" evidence="1">
    <location>
        <begin position="1"/>
        <end position="21"/>
    </location>
</feature>
<proteinExistence type="predicted"/>
<dbReference type="SUPFAM" id="SSF54001">
    <property type="entry name" value="Cysteine proteinases"/>
    <property type="match status" value="1"/>
</dbReference>
<comment type="caution">
    <text evidence="3">The sequence shown here is derived from an EMBL/GenBank/DDBJ whole genome shotgun (WGS) entry which is preliminary data.</text>
</comment>